<evidence type="ECO:0000313" key="2">
    <source>
        <dbReference type="Proteomes" id="UP001174909"/>
    </source>
</evidence>
<gene>
    <name evidence="1" type="ORF">GBAR_LOCUS5932</name>
</gene>
<dbReference type="Proteomes" id="UP001174909">
    <property type="component" value="Unassembled WGS sequence"/>
</dbReference>
<name>A0AA35RC04_GEOBA</name>
<reference evidence="1" key="1">
    <citation type="submission" date="2023-03" db="EMBL/GenBank/DDBJ databases">
        <authorList>
            <person name="Steffen K."/>
            <person name="Cardenas P."/>
        </authorList>
    </citation>
    <scope>NUCLEOTIDE SEQUENCE</scope>
</reference>
<protein>
    <submittedName>
        <fullName evidence="1">Uncharacterized protein</fullName>
    </submittedName>
</protein>
<keyword evidence="2" id="KW-1185">Reference proteome</keyword>
<feature type="non-terminal residue" evidence="1">
    <location>
        <position position="1"/>
    </location>
</feature>
<comment type="caution">
    <text evidence="1">The sequence shown here is derived from an EMBL/GenBank/DDBJ whole genome shotgun (WGS) entry which is preliminary data.</text>
</comment>
<sequence length="61" mass="7110">MVQVESTRSRFTWVTDLVVMANINKLMVSFTDNTLAVYDIMTFDLQQQVVGLRNCILTLYY</sequence>
<accession>A0AA35RC04</accession>
<proteinExistence type="predicted"/>
<organism evidence="1 2">
    <name type="scientific">Geodia barretti</name>
    <name type="common">Barrett's horny sponge</name>
    <dbReference type="NCBI Taxonomy" id="519541"/>
    <lineage>
        <taxon>Eukaryota</taxon>
        <taxon>Metazoa</taxon>
        <taxon>Porifera</taxon>
        <taxon>Demospongiae</taxon>
        <taxon>Heteroscleromorpha</taxon>
        <taxon>Tetractinellida</taxon>
        <taxon>Astrophorina</taxon>
        <taxon>Geodiidae</taxon>
        <taxon>Geodia</taxon>
    </lineage>
</organism>
<evidence type="ECO:0000313" key="1">
    <source>
        <dbReference type="EMBL" id="CAI8008669.1"/>
    </source>
</evidence>
<dbReference type="EMBL" id="CASHTH010000888">
    <property type="protein sequence ID" value="CAI8008669.1"/>
    <property type="molecule type" value="Genomic_DNA"/>
</dbReference>
<dbReference type="AlphaFoldDB" id="A0AA35RC04"/>